<evidence type="ECO:0000313" key="2">
    <source>
        <dbReference type="Proteomes" id="UP000305948"/>
    </source>
</evidence>
<dbReference type="EMBL" id="ML213511">
    <property type="protein sequence ID" value="TFK51174.1"/>
    <property type="molecule type" value="Genomic_DNA"/>
</dbReference>
<gene>
    <name evidence="1" type="ORF">OE88DRAFT_1510057</name>
</gene>
<dbReference type="Proteomes" id="UP000305948">
    <property type="component" value="Unassembled WGS sequence"/>
</dbReference>
<accession>A0A5C3N0N9</accession>
<reference evidence="1 2" key="1">
    <citation type="journal article" date="2019" name="Nat. Ecol. Evol.">
        <title>Megaphylogeny resolves global patterns of mushroom evolution.</title>
        <authorList>
            <person name="Varga T."/>
            <person name="Krizsan K."/>
            <person name="Foldi C."/>
            <person name="Dima B."/>
            <person name="Sanchez-Garcia M."/>
            <person name="Sanchez-Ramirez S."/>
            <person name="Szollosi G.J."/>
            <person name="Szarkandi J.G."/>
            <person name="Papp V."/>
            <person name="Albert L."/>
            <person name="Andreopoulos W."/>
            <person name="Angelini C."/>
            <person name="Antonin V."/>
            <person name="Barry K.W."/>
            <person name="Bougher N.L."/>
            <person name="Buchanan P."/>
            <person name="Buyck B."/>
            <person name="Bense V."/>
            <person name="Catcheside P."/>
            <person name="Chovatia M."/>
            <person name="Cooper J."/>
            <person name="Damon W."/>
            <person name="Desjardin D."/>
            <person name="Finy P."/>
            <person name="Geml J."/>
            <person name="Haridas S."/>
            <person name="Hughes K."/>
            <person name="Justo A."/>
            <person name="Karasinski D."/>
            <person name="Kautmanova I."/>
            <person name="Kiss B."/>
            <person name="Kocsube S."/>
            <person name="Kotiranta H."/>
            <person name="LaButti K.M."/>
            <person name="Lechner B.E."/>
            <person name="Liimatainen K."/>
            <person name="Lipzen A."/>
            <person name="Lukacs Z."/>
            <person name="Mihaltcheva S."/>
            <person name="Morgado L.N."/>
            <person name="Niskanen T."/>
            <person name="Noordeloos M.E."/>
            <person name="Ohm R.A."/>
            <person name="Ortiz-Santana B."/>
            <person name="Ovrebo C."/>
            <person name="Racz N."/>
            <person name="Riley R."/>
            <person name="Savchenko A."/>
            <person name="Shiryaev A."/>
            <person name="Soop K."/>
            <person name="Spirin V."/>
            <person name="Szebenyi C."/>
            <person name="Tomsovsky M."/>
            <person name="Tulloss R.E."/>
            <person name="Uehling J."/>
            <person name="Grigoriev I.V."/>
            <person name="Vagvolgyi C."/>
            <person name="Papp T."/>
            <person name="Martin F.M."/>
            <person name="Miettinen O."/>
            <person name="Hibbett D.S."/>
            <person name="Nagy L.G."/>
        </authorList>
    </citation>
    <scope>NUCLEOTIDE SEQUENCE [LARGE SCALE GENOMIC DNA]</scope>
    <source>
        <strain evidence="1 2">OMC1185</strain>
    </source>
</reference>
<sequence length="178" mass="19534">MSIARARVAGSSPSRKTGTSPCVWILSLGWNTSVREPNVPELMYSVLFSESSTSFEQTSIAHPRPPSPIFGYLYPSCSSQEHNLLARSSAPASRHLIVFECSGLAVSLYKRTTQRRARHIFIPPSSQISNADLKSLICFIGGLHSSYGNTLTGDRHTYWLTYNTSATTESGNDKCGEE</sequence>
<proteinExistence type="predicted"/>
<organism evidence="1 2">
    <name type="scientific">Heliocybe sulcata</name>
    <dbReference type="NCBI Taxonomy" id="5364"/>
    <lineage>
        <taxon>Eukaryota</taxon>
        <taxon>Fungi</taxon>
        <taxon>Dikarya</taxon>
        <taxon>Basidiomycota</taxon>
        <taxon>Agaricomycotina</taxon>
        <taxon>Agaricomycetes</taxon>
        <taxon>Gloeophyllales</taxon>
        <taxon>Gloeophyllaceae</taxon>
        <taxon>Heliocybe</taxon>
    </lineage>
</organism>
<evidence type="ECO:0000313" key="1">
    <source>
        <dbReference type="EMBL" id="TFK51174.1"/>
    </source>
</evidence>
<dbReference type="AlphaFoldDB" id="A0A5C3N0N9"/>
<protein>
    <submittedName>
        <fullName evidence="1">Uncharacterized protein</fullName>
    </submittedName>
</protein>
<name>A0A5C3N0N9_9AGAM</name>
<keyword evidence="2" id="KW-1185">Reference proteome</keyword>